<evidence type="ECO:0000313" key="2">
    <source>
        <dbReference type="EMBL" id="MDL5377904.1"/>
    </source>
</evidence>
<dbReference type="EMBL" id="JASWER010000012">
    <property type="protein sequence ID" value="MDL5377904.1"/>
    <property type="molecule type" value="Genomic_DNA"/>
</dbReference>
<evidence type="ECO:0000313" key="3">
    <source>
        <dbReference type="Proteomes" id="UP001230807"/>
    </source>
</evidence>
<organism evidence="2 3">
    <name type="scientific">Exiguobacterium mexicanum</name>
    <dbReference type="NCBI Taxonomy" id="340146"/>
    <lineage>
        <taxon>Bacteria</taxon>
        <taxon>Bacillati</taxon>
        <taxon>Bacillota</taxon>
        <taxon>Bacilli</taxon>
        <taxon>Bacillales</taxon>
        <taxon>Bacillales Family XII. Incertae Sedis</taxon>
        <taxon>Exiguobacterium</taxon>
    </lineage>
</organism>
<dbReference type="Proteomes" id="UP001230807">
    <property type="component" value="Unassembled WGS sequence"/>
</dbReference>
<dbReference type="PROSITE" id="PS51186">
    <property type="entry name" value="GNAT"/>
    <property type="match status" value="1"/>
</dbReference>
<feature type="domain" description="N-acetyltransferase" evidence="1">
    <location>
        <begin position="2"/>
        <end position="150"/>
    </location>
</feature>
<keyword evidence="3" id="KW-1185">Reference proteome</keyword>
<dbReference type="InterPro" id="IPR000182">
    <property type="entry name" value="GNAT_dom"/>
</dbReference>
<comment type="caution">
    <text evidence="2">The sequence shown here is derived from an EMBL/GenBank/DDBJ whole genome shotgun (WGS) entry which is preliminary data.</text>
</comment>
<dbReference type="RefSeq" id="WP_286038483.1">
    <property type="nucleotide sequence ID" value="NZ_CP183077.1"/>
</dbReference>
<dbReference type="Pfam" id="PF00583">
    <property type="entry name" value="Acetyltransf_1"/>
    <property type="match status" value="1"/>
</dbReference>
<dbReference type="InterPro" id="IPR016181">
    <property type="entry name" value="Acyl_CoA_acyltransferase"/>
</dbReference>
<name>A0ABT7MRR0_9BACL</name>
<gene>
    <name evidence="2" type="ORF">QR695_12925</name>
</gene>
<proteinExistence type="predicted"/>
<dbReference type="SUPFAM" id="SSF55729">
    <property type="entry name" value="Acyl-CoA N-acyltransferases (Nat)"/>
    <property type="match status" value="1"/>
</dbReference>
<sequence>MIHVYDATWRDKVATFLLRQRSFAALNGQTPETFRDENLTDFEAEETVSLVFTDGDVIAVADLLKKHPVDGSLWLGLFVVEEKHHGTGLAQRLYEQLEREQMRPFQTVFRLGVLPHNERARRFWERQGYVYEKDSITARGDHVHVLKKIIS</sequence>
<evidence type="ECO:0000259" key="1">
    <source>
        <dbReference type="PROSITE" id="PS51186"/>
    </source>
</evidence>
<dbReference type="Gene3D" id="3.40.630.30">
    <property type="match status" value="1"/>
</dbReference>
<accession>A0ABT7MRR0</accession>
<reference evidence="2 3" key="1">
    <citation type="submission" date="2023-06" db="EMBL/GenBank/DDBJ databases">
        <title>Influencing factors and mechanism of Cr(VI) reduction by facultative anaerobic Exiguobacterium sp. PY14.</title>
        <authorList>
            <person name="Zou L."/>
        </authorList>
    </citation>
    <scope>NUCLEOTIDE SEQUENCE [LARGE SCALE GENOMIC DNA]</scope>
    <source>
        <strain evidence="2 3">PY14</strain>
    </source>
</reference>
<protein>
    <submittedName>
        <fullName evidence="2">GNAT family N-acetyltransferase</fullName>
    </submittedName>
</protein>